<evidence type="ECO:0000313" key="1">
    <source>
        <dbReference type="EMBL" id="RSL62346.1"/>
    </source>
</evidence>
<dbReference type="EMBL" id="NKCI01000045">
    <property type="protein sequence ID" value="RSL62346.1"/>
    <property type="molecule type" value="Genomic_DNA"/>
</dbReference>
<dbReference type="Proteomes" id="UP000288168">
    <property type="component" value="Unassembled WGS sequence"/>
</dbReference>
<proteinExistence type="predicted"/>
<gene>
    <name evidence="1" type="ORF">CEP54_005786</name>
</gene>
<dbReference type="AlphaFoldDB" id="A0A428QAN5"/>
<dbReference type="OrthoDB" id="5105818at2759"/>
<protein>
    <submittedName>
        <fullName evidence="1">Uncharacterized protein</fullName>
    </submittedName>
</protein>
<sequence>MIKTSLDKVPFDGIAVLAVLHHDDRVFVSKVLEKAREDVGFDEFRVGITRQVGALFVIGDIDTAPPDTGSKENNQVLEGDDGEAELIKSKVFQHFLQYFRENKRVVAVDGDEMPMFFL</sequence>
<organism evidence="1 2">
    <name type="scientific">Fusarium duplospermum</name>
    <dbReference type="NCBI Taxonomy" id="1325734"/>
    <lineage>
        <taxon>Eukaryota</taxon>
        <taxon>Fungi</taxon>
        <taxon>Dikarya</taxon>
        <taxon>Ascomycota</taxon>
        <taxon>Pezizomycotina</taxon>
        <taxon>Sordariomycetes</taxon>
        <taxon>Hypocreomycetidae</taxon>
        <taxon>Hypocreales</taxon>
        <taxon>Nectriaceae</taxon>
        <taxon>Fusarium</taxon>
        <taxon>Fusarium solani species complex</taxon>
    </lineage>
</organism>
<accession>A0A428QAN5</accession>
<keyword evidence="2" id="KW-1185">Reference proteome</keyword>
<evidence type="ECO:0000313" key="2">
    <source>
        <dbReference type="Proteomes" id="UP000288168"/>
    </source>
</evidence>
<comment type="caution">
    <text evidence="1">The sequence shown here is derived from an EMBL/GenBank/DDBJ whole genome shotgun (WGS) entry which is preliminary data.</text>
</comment>
<name>A0A428QAN5_9HYPO</name>
<reference evidence="1 2" key="1">
    <citation type="submission" date="2017-06" db="EMBL/GenBank/DDBJ databases">
        <title>Comparative genomic analysis of Ambrosia Fusariam Clade fungi.</title>
        <authorList>
            <person name="Stajich J.E."/>
            <person name="Carrillo J."/>
            <person name="Kijimoto T."/>
            <person name="Eskalen A."/>
            <person name="O'Donnell K."/>
            <person name="Kasson M."/>
        </authorList>
    </citation>
    <scope>NUCLEOTIDE SEQUENCE [LARGE SCALE GENOMIC DNA]</scope>
    <source>
        <strain evidence="1 2">NRRL62584</strain>
    </source>
</reference>